<dbReference type="AlphaFoldDB" id="A0A3B1AG47"/>
<accession>A0A3B1AG47</accession>
<protein>
    <recommendedName>
        <fullName evidence="1">Beta-ketoacyl synthase-like N-terminal domain-containing protein</fullName>
    </recommendedName>
</protein>
<dbReference type="InterPro" id="IPR014030">
    <property type="entry name" value="Ketoacyl_synth_N"/>
</dbReference>
<reference evidence="2" key="1">
    <citation type="submission" date="2018-06" db="EMBL/GenBank/DDBJ databases">
        <authorList>
            <person name="Zhirakovskaya E."/>
        </authorList>
    </citation>
    <scope>NUCLEOTIDE SEQUENCE</scope>
</reference>
<feature type="domain" description="Beta-ketoacyl synthase-like N-terminal" evidence="1">
    <location>
        <begin position="17"/>
        <end position="234"/>
    </location>
</feature>
<sequence length="237" mass="26063">MRINIDLDAWCAFSPGWQHHSATELLEQDLATDVSFLAPIKRRRLSTLSRLSLRLAYSIAPEFHGNCVFGSQHGELVTTQGLLQSIVENEIVSPAGFSASVHNTAVGLHSINNQNRSACTSIAAGLDSLAMCFVEAYALLQQEPVEQVLVVFADDRLPDALVEFASYNQLHGFAALVRRGEQGKKSGLLRIDLEQVKKNPETTDKDSISALIDCLLEGRSSGYTTGENNDWNWQFSV</sequence>
<gene>
    <name evidence="2" type="ORF">MNBD_GAMMA21-226</name>
</gene>
<organism evidence="2">
    <name type="scientific">hydrothermal vent metagenome</name>
    <dbReference type="NCBI Taxonomy" id="652676"/>
    <lineage>
        <taxon>unclassified sequences</taxon>
        <taxon>metagenomes</taxon>
        <taxon>ecological metagenomes</taxon>
    </lineage>
</organism>
<name>A0A3B1AG47_9ZZZZ</name>
<dbReference type="EMBL" id="UOFR01000078">
    <property type="protein sequence ID" value="VAX00641.1"/>
    <property type="molecule type" value="Genomic_DNA"/>
</dbReference>
<evidence type="ECO:0000313" key="2">
    <source>
        <dbReference type="EMBL" id="VAX00641.1"/>
    </source>
</evidence>
<proteinExistence type="predicted"/>
<dbReference type="Pfam" id="PF13723">
    <property type="entry name" value="Ketoacyl-synt_2"/>
    <property type="match status" value="1"/>
</dbReference>
<evidence type="ECO:0000259" key="1">
    <source>
        <dbReference type="Pfam" id="PF13723"/>
    </source>
</evidence>